<comment type="caution">
    <text evidence="3">The sequence shown here is derived from an EMBL/GenBank/DDBJ whole genome shotgun (WGS) entry which is preliminary data.</text>
</comment>
<keyword evidence="1" id="KW-0119">Carbohydrate metabolism</keyword>
<keyword evidence="4" id="KW-1185">Reference proteome</keyword>
<proteinExistence type="predicted"/>
<dbReference type="GO" id="GO:0016853">
    <property type="term" value="F:isomerase activity"/>
    <property type="evidence" value="ECO:0007669"/>
    <property type="project" value="UniProtKB-KW"/>
</dbReference>
<evidence type="ECO:0000313" key="4">
    <source>
        <dbReference type="Proteomes" id="UP001220456"/>
    </source>
</evidence>
<dbReference type="RefSeq" id="WP_277359946.1">
    <property type="nucleotide sequence ID" value="NZ_JAROKN010000121.1"/>
</dbReference>
<evidence type="ECO:0000256" key="1">
    <source>
        <dbReference type="ARBA" id="ARBA00023277"/>
    </source>
</evidence>
<dbReference type="PANTHER" id="PTHR12110:SF52">
    <property type="entry name" value="XYLOSE ISOMERASE"/>
    <property type="match status" value="1"/>
</dbReference>
<dbReference type="InterPro" id="IPR013022">
    <property type="entry name" value="Xyl_isomerase-like_TIM-brl"/>
</dbReference>
<dbReference type="Pfam" id="PF01261">
    <property type="entry name" value="AP_endonuc_2"/>
    <property type="match status" value="1"/>
</dbReference>
<dbReference type="InterPro" id="IPR036237">
    <property type="entry name" value="Xyl_isomerase-like_sf"/>
</dbReference>
<sequence length="279" mass="29908">MTASPLPFSLGYGTNGFTDHPLPVALDLLAEQGYGAVALTLGHPHLDPFAEDLAEQLQALRKTLGELKLRVVIETGTRFLLDPRHKHRPALVDEEAASRVGFLRRAVDIAAQLEAECVSFFSGVLPDGTSPETGWQRLTERVADVVEYARGKRVLLAVEPEPGMLVETVSDALRLRAALGDPDNLRITVDIGHCVVVEPDGIRGALLEAGPLLANVQLDDMRPHAHEHLPFGEGTVDLPLALGTLAELNYRGVAAVELPRHSYDAPGLAARSIAALGDA</sequence>
<feature type="domain" description="Xylose isomerase-like TIM barrel" evidence="2">
    <location>
        <begin position="26"/>
        <end position="276"/>
    </location>
</feature>
<name>A0ABT6CZY6_9MICC</name>
<evidence type="ECO:0000313" key="3">
    <source>
        <dbReference type="EMBL" id="MDF9279655.1"/>
    </source>
</evidence>
<evidence type="ECO:0000259" key="2">
    <source>
        <dbReference type="Pfam" id="PF01261"/>
    </source>
</evidence>
<gene>
    <name evidence="3" type="ORF">P4U43_17880</name>
</gene>
<dbReference type="Gene3D" id="3.20.20.150">
    <property type="entry name" value="Divalent-metal-dependent TIM barrel enzymes"/>
    <property type="match status" value="1"/>
</dbReference>
<dbReference type="EMBL" id="JAROKN010000121">
    <property type="protein sequence ID" value="MDF9279655.1"/>
    <property type="molecule type" value="Genomic_DNA"/>
</dbReference>
<dbReference type="Proteomes" id="UP001220456">
    <property type="component" value="Unassembled WGS sequence"/>
</dbReference>
<accession>A0ABT6CZY6</accession>
<dbReference type="SUPFAM" id="SSF51658">
    <property type="entry name" value="Xylose isomerase-like"/>
    <property type="match status" value="1"/>
</dbReference>
<dbReference type="InterPro" id="IPR050312">
    <property type="entry name" value="IolE/XylAMocC-like"/>
</dbReference>
<dbReference type="PANTHER" id="PTHR12110">
    <property type="entry name" value="HYDROXYPYRUVATE ISOMERASE"/>
    <property type="match status" value="1"/>
</dbReference>
<reference evidence="3 4" key="1">
    <citation type="journal article" date="2023" name="Int. J. Syst. Evol. Microbiol.">
        <title>Arthrobacter vasquezii sp. nov., isolated from a soil sample from Union Glacier, Antarctica.</title>
        <authorList>
            <person name="Valenzuela-Ibaceta F."/>
            <person name="Carrasco V."/>
            <person name="Lagos-Moraga S."/>
            <person name="Dietz-Vargas C."/>
            <person name="Navarro C.A."/>
            <person name="Perez-Donoso J.M."/>
        </authorList>
    </citation>
    <scope>NUCLEOTIDE SEQUENCE [LARGE SCALE GENOMIC DNA]</scope>
    <source>
        <strain evidence="3 4">EH-1B-1</strain>
    </source>
</reference>
<keyword evidence="3" id="KW-0413">Isomerase</keyword>
<feature type="non-terminal residue" evidence="3">
    <location>
        <position position="279"/>
    </location>
</feature>
<protein>
    <submittedName>
        <fullName evidence="3">Sugar phosphate isomerase/epimerase</fullName>
    </submittedName>
</protein>
<organism evidence="3 4">
    <name type="scientific">Arthrobacter vasquezii</name>
    <dbReference type="NCBI Taxonomy" id="2977629"/>
    <lineage>
        <taxon>Bacteria</taxon>
        <taxon>Bacillati</taxon>
        <taxon>Actinomycetota</taxon>
        <taxon>Actinomycetes</taxon>
        <taxon>Micrococcales</taxon>
        <taxon>Micrococcaceae</taxon>
        <taxon>Arthrobacter</taxon>
    </lineage>
</organism>